<proteinExistence type="predicted"/>
<feature type="signal peptide" evidence="1">
    <location>
        <begin position="1"/>
        <end position="15"/>
    </location>
</feature>
<dbReference type="AlphaFoldDB" id="A0A2P2Q527"/>
<reference evidence="2" key="1">
    <citation type="submission" date="2018-02" db="EMBL/GenBank/DDBJ databases">
        <title>Rhizophora mucronata_Transcriptome.</title>
        <authorList>
            <person name="Meera S.P."/>
            <person name="Sreeshan A."/>
            <person name="Augustine A."/>
        </authorList>
    </citation>
    <scope>NUCLEOTIDE SEQUENCE</scope>
    <source>
        <tissue evidence="2">Leaf</tissue>
    </source>
</reference>
<evidence type="ECO:0000256" key="1">
    <source>
        <dbReference type="SAM" id="SignalP"/>
    </source>
</evidence>
<organism evidence="2">
    <name type="scientific">Rhizophora mucronata</name>
    <name type="common">Asiatic mangrove</name>
    <dbReference type="NCBI Taxonomy" id="61149"/>
    <lineage>
        <taxon>Eukaryota</taxon>
        <taxon>Viridiplantae</taxon>
        <taxon>Streptophyta</taxon>
        <taxon>Embryophyta</taxon>
        <taxon>Tracheophyta</taxon>
        <taxon>Spermatophyta</taxon>
        <taxon>Magnoliopsida</taxon>
        <taxon>eudicotyledons</taxon>
        <taxon>Gunneridae</taxon>
        <taxon>Pentapetalae</taxon>
        <taxon>rosids</taxon>
        <taxon>fabids</taxon>
        <taxon>Malpighiales</taxon>
        <taxon>Rhizophoraceae</taxon>
        <taxon>Rhizophora</taxon>
    </lineage>
</organism>
<name>A0A2P2Q527_RHIMU</name>
<feature type="chain" id="PRO_5015194937" evidence="1">
    <location>
        <begin position="16"/>
        <end position="49"/>
    </location>
</feature>
<accession>A0A2P2Q527</accession>
<keyword evidence="1" id="KW-0732">Signal</keyword>
<dbReference type="EMBL" id="GGEC01081515">
    <property type="protein sequence ID" value="MBX61999.1"/>
    <property type="molecule type" value="Transcribed_RNA"/>
</dbReference>
<protein>
    <submittedName>
        <fullName evidence="2">Uncharacterized protein</fullName>
    </submittedName>
</protein>
<sequence length="49" mass="5503">MVWGTLMVFFSSCKSLLPYFILILSDFLNTAESGCTCNVVYIGTNFQVK</sequence>
<evidence type="ECO:0000313" key="2">
    <source>
        <dbReference type="EMBL" id="MBX61999.1"/>
    </source>
</evidence>